<keyword evidence="3 5" id="KW-0472">Membrane</keyword>
<feature type="domain" description="Immunoglobulin" evidence="7">
    <location>
        <begin position="19"/>
        <end position="122"/>
    </location>
</feature>
<protein>
    <recommendedName>
        <fullName evidence="7">Immunoglobulin domain-containing protein</fullName>
    </recommendedName>
</protein>
<evidence type="ECO:0000256" key="2">
    <source>
        <dbReference type="ARBA" id="ARBA00022692"/>
    </source>
</evidence>
<dbReference type="GeneTree" id="ENSGT00950000182977"/>
<reference evidence="8" key="2">
    <citation type="submission" date="2020-02" db="EMBL/GenBank/DDBJ databases">
        <title>Esox lucius (northern pike) genome, fEsoLuc1, primary haplotype.</title>
        <authorList>
            <person name="Myers G."/>
            <person name="Karagic N."/>
            <person name="Meyer A."/>
            <person name="Pippel M."/>
            <person name="Reichard M."/>
            <person name="Winkler S."/>
            <person name="Tracey A."/>
            <person name="Sims Y."/>
            <person name="Howe K."/>
            <person name="Rhie A."/>
            <person name="Formenti G."/>
            <person name="Durbin R."/>
            <person name="Fedrigo O."/>
            <person name="Jarvis E.D."/>
        </authorList>
    </citation>
    <scope>NUCLEOTIDE SEQUENCE [LARGE SCALE GENOMIC DNA]</scope>
</reference>
<dbReference type="SUPFAM" id="SSF48726">
    <property type="entry name" value="Immunoglobulin"/>
    <property type="match status" value="2"/>
</dbReference>
<feature type="domain" description="Immunoglobulin" evidence="7">
    <location>
        <begin position="130"/>
        <end position="238"/>
    </location>
</feature>
<dbReference type="Ensembl" id="ENSELUT00000039085.3">
    <property type="protein sequence ID" value="ENSELUP00000035759.2"/>
    <property type="gene ID" value="ENSELUG00000044852.1"/>
</dbReference>
<feature type="chain" id="PRO_5027851010" description="Immunoglobulin domain-containing protein" evidence="6">
    <location>
        <begin position="20"/>
        <end position="425"/>
    </location>
</feature>
<dbReference type="InterPro" id="IPR013106">
    <property type="entry name" value="Ig_V-set"/>
</dbReference>
<dbReference type="FunCoup" id="A0A3P9A4U6">
    <property type="interactions" value="21"/>
</dbReference>
<dbReference type="PANTHER" id="PTHR11860">
    <property type="entry name" value="POLYMERIC-IMMUNOGLOBULIN RECEPTOR"/>
    <property type="match status" value="1"/>
</dbReference>
<dbReference type="Proteomes" id="UP000265140">
    <property type="component" value="Chromosome 9"/>
</dbReference>
<dbReference type="GO" id="GO:0004888">
    <property type="term" value="F:transmembrane signaling receptor activity"/>
    <property type="evidence" value="ECO:0007669"/>
    <property type="project" value="TreeGrafter"/>
</dbReference>
<feature type="transmembrane region" description="Helical" evidence="5">
    <location>
        <begin position="275"/>
        <end position="295"/>
    </location>
</feature>
<dbReference type="OrthoDB" id="8959642at2759"/>
<dbReference type="InterPro" id="IPR013783">
    <property type="entry name" value="Ig-like_fold"/>
</dbReference>
<organism evidence="8 9">
    <name type="scientific">Esox lucius</name>
    <name type="common">Northern pike</name>
    <dbReference type="NCBI Taxonomy" id="8010"/>
    <lineage>
        <taxon>Eukaryota</taxon>
        <taxon>Metazoa</taxon>
        <taxon>Chordata</taxon>
        <taxon>Craniata</taxon>
        <taxon>Vertebrata</taxon>
        <taxon>Euteleostomi</taxon>
        <taxon>Actinopterygii</taxon>
        <taxon>Neopterygii</taxon>
        <taxon>Teleostei</taxon>
        <taxon>Protacanthopterygii</taxon>
        <taxon>Esociformes</taxon>
        <taxon>Esocidae</taxon>
        <taxon>Esox</taxon>
    </lineage>
</organism>
<dbReference type="InterPro" id="IPR050671">
    <property type="entry name" value="CD300_family_receptors"/>
</dbReference>
<keyword evidence="9" id="KW-1185">Reference proteome</keyword>
<accession>A0A3P9A4U6</accession>
<dbReference type="PANTHER" id="PTHR11860:SF118">
    <property type="entry name" value="CMRF35-LIKE MOLECULE 3-RELATED"/>
    <property type="match status" value="1"/>
</dbReference>
<dbReference type="GO" id="GO:0005886">
    <property type="term" value="C:plasma membrane"/>
    <property type="evidence" value="ECO:0007669"/>
    <property type="project" value="TreeGrafter"/>
</dbReference>
<dbReference type="Bgee" id="ENSELUG00000014840">
    <property type="expression patterns" value="Expressed in head kidney and 9 other cell types or tissues"/>
</dbReference>
<reference evidence="8" key="3">
    <citation type="submission" date="2025-08" db="UniProtKB">
        <authorList>
            <consortium name="Ensembl"/>
        </authorList>
    </citation>
    <scope>IDENTIFICATION</scope>
</reference>
<keyword evidence="6" id="KW-0732">Signal</keyword>
<evidence type="ECO:0000256" key="1">
    <source>
        <dbReference type="ARBA" id="ARBA00004370"/>
    </source>
</evidence>
<keyword evidence="5" id="KW-1133">Transmembrane helix</keyword>
<reference evidence="8" key="4">
    <citation type="submission" date="2025-09" db="UniProtKB">
        <authorList>
            <consortium name="Ensembl"/>
        </authorList>
    </citation>
    <scope>IDENTIFICATION</scope>
</reference>
<evidence type="ECO:0000313" key="8">
    <source>
        <dbReference type="Ensembl" id="ENSELUP00000035759.2"/>
    </source>
</evidence>
<dbReference type="SMART" id="SM00409">
    <property type="entry name" value="IG"/>
    <property type="match status" value="2"/>
</dbReference>
<dbReference type="AlphaFoldDB" id="A0A3P9A4U6"/>
<feature type="compositionally biased region" description="Low complexity" evidence="4">
    <location>
        <begin position="243"/>
        <end position="257"/>
    </location>
</feature>
<dbReference type="InterPro" id="IPR003599">
    <property type="entry name" value="Ig_sub"/>
</dbReference>
<evidence type="ECO:0000256" key="4">
    <source>
        <dbReference type="SAM" id="MobiDB-lite"/>
    </source>
</evidence>
<dbReference type="GeneID" id="114839744"/>
<name>A0A3P9A4U6_ESOLU</name>
<dbReference type="Gene3D" id="2.60.40.10">
    <property type="entry name" value="Immunoglobulins"/>
    <property type="match status" value="2"/>
</dbReference>
<dbReference type="OMA" id="CKYPREN"/>
<feature type="signal peptide" evidence="6">
    <location>
        <begin position="1"/>
        <end position="19"/>
    </location>
</feature>
<evidence type="ECO:0000259" key="7">
    <source>
        <dbReference type="SMART" id="SM00409"/>
    </source>
</evidence>
<dbReference type="InParanoid" id="A0A3P9A4U6"/>
<keyword evidence="2 5" id="KW-0812">Transmembrane</keyword>
<evidence type="ECO:0000256" key="3">
    <source>
        <dbReference type="ARBA" id="ARBA00023136"/>
    </source>
</evidence>
<comment type="subcellular location">
    <subcellularLocation>
        <location evidence="1">Membrane</location>
    </subcellularLocation>
</comment>
<dbReference type="Pfam" id="PF07686">
    <property type="entry name" value="V-set"/>
    <property type="match status" value="2"/>
</dbReference>
<evidence type="ECO:0000256" key="5">
    <source>
        <dbReference type="SAM" id="Phobius"/>
    </source>
</evidence>
<dbReference type="PROSITE" id="PS51257">
    <property type="entry name" value="PROKAR_LIPOPROTEIN"/>
    <property type="match status" value="1"/>
</dbReference>
<feature type="region of interest" description="Disordered" evidence="4">
    <location>
        <begin position="243"/>
        <end position="264"/>
    </location>
</feature>
<reference evidence="9" key="1">
    <citation type="journal article" date="2014" name="PLoS ONE">
        <title>The genome and linkage map of the northern pike (Esox lucius): conserved synteny revealed between the salmonid sister group and the Neoteleostei.</title>
        <authorList>
            <person name="Rondeau E.B."/>
            <person name="Minkley D.R."/>
            <person name="Leong J.S."/>
            <person name="Messmer A.M."/>
            <person name="Jantzen J.R."/>
            <person name="von Schalburg K.R."/>
            <person name="Lemon C."/>
            <person name="Bird N.H."/>
            <person name="Koop B.F."/>
        </authorList>
    </citation>
    <scope>NUCLEOTIDE SEQUENCE</scope>
</reference>
<dbReference type="KEGG" id="els:114839744"/>
<proteinExistence type="predicted"/>
<feature type="region of interest" description="Disordered" evidence="4">
    <location>
        <begin position="402"/>
        <end position="425"/>
    </location>
</feature>
<evidence type="ECO:0000256" key="6">
    <source>
        <dbReference type="SAM" id="SignalP"/>
    </source>
</evidence>
<sequence>MRILLILILLAFMTGCVTSVIVTGYSGGSVIIYCRYYRAQGRHEKYFCRGPKNTLSCEDKIRSGSQNTWEHSGRFSLYDDTEEKYFTVVIRQLTRQDKGIYWCGVDKRLKLDEYTKVDLEVKEDKCCKKSFTETVHLGGEVDIVCNYPEKQENSNKYFCKEDNDSKTCDYRISDENHSSLKNGKYSLGFYNKKVEKSFTVTISNLTEDDTGTYWCGVENKKSGEHYISLITEVHLSVTVPNTTTTTTTTTKTTTTTTNVLPSSSSAVNRPGTPCIILVCVSLVVLLLVIGLLIVYRWKHNKTAFSSAKKMESSIGINGEGRHGDSDYEEMERPVQSDRGSITATNYTTADFPRNPSDSLHYANVTFLKNPSCPNEATTTISKEDTSCVYATVNVDQNSTYSTVNHPHSYSEAPPIYSTVSKPRNT</sequence>
<dbReference type="InterPro" id="IPR036179">
    <property type="entry name" value="Ig-like_dom_sf"/>
</dbReference>
<dbReference type="RefSeq" id="XP_028977754.1">
    <property type="nucleotide sequence ID" value="XM_029121921.2"/>
</dbReference>
<evidence type="ECO:0000313" key="9">
    <source>
        <dbReference type="Proteomes" id="UP000265140"/>
    </source>
</evidence>